<organism evidence="1">
    <name type="scientific">bioreactor metagenome</name>
    <dbReference type="NCBI Taxonomy" id="1076179"/>
    <lineage>
        <taxon>unclassified sequences</taxon>
        <taxon>metagenomes</taxon>
        <taxon>ecological metagenomes</taxon>
    </lineage>
</organism>
<evidence type="ECO:0000313" key="1">
    <source>
        <dbReference type="EMBL" id="MPM76425.1"/>
    </source>
</evidence>
<gene>
    <name evidence="1" type="ORF">SDC9_123423</name>
</gene>
<dbReference type="AlphaFoldDB" id="A0A645CHL8"/>
<dbReference type="EMBL" id="VSSQ01027272">
    <property type="protein sequence ID" value="MPM76425.1"/>
    <property type="molecule type" value="Genomic_DNA"/>
</dbReference>
<protein>
    <submittedName>
        <fullName evidence="1">Uncharacterized protein</fullName>
    </submittedName>
</protein>
<accession>A0A645CHL8</accession>
<sequence length="115" mass="12530">MMSVELRIGIRTSFDASNTTVITVFCSSIGFCLFSRNLLKTFSTSTMASSTSEPIAIAIPPKLIVLMVSPISLSAKIDATNERGIVTNEITVVRTFIRNIKSTMTTNIPPSYSDF</sequence>
<proteinExistence type="predicted"/>
<comment type="caution">
    <text evidence="1">The sequence shown here is derived from an EMBL/GenBank/DDBJ whole genome shotgun (WGS) entry which is preliminary data.</text>
</comment>
<reference evidence="1" key="1">
    <citation type="submission" date="2019-08" db="EMBL/GenBank/DDBJ databases">
        <authorList>
            <person name="Kucharzyk K."/>
            <person name="Murdoch R.W."/>
            <person name="Higgins S."/>
            <person name="Loffler F."/>
        </authorList>
    </citation>
    <scope>NUCLEOTIDE SEQUENCE</scope>
</reference>
<name>A0A645CHL8_9ZZZZ</name>